<gene>
    <name evidence="2" type="ORF">VTJ49DRAFT_7155</name>
</gene>
<dbReference type="InterPro" id="IPR004344">
    <property type="entry name" value="TTL/TTLL_fam"/>
</dbReference>
<feature type="region of interest" description="Disordered" evidence="1">
    <location>
        <begin position="182"/>
        <end position="233"/>
    </location>
</feature>
<dbReference type="PROSITE" id="PS51221">
    <property type="entry name" value="TTL"/>
    <property type="match status" value="1"/>
</dbReference>
<protein>
    <recommendedName>
        <fullName evidence="4">Tubulin-tyrosine ligase</fullName>
    </recommendedName>
</protein>
<dbReference type="Gene3D" id="3.30.470.20">
    <property type="entry name" value="ATP-grasp fold, B domain"/>
    <property type="match status" value="1"/>
</dbReference>
<accession>A0ABR3VI19</accession>
<dbReference type="PANTHER" id="PTHR47551:SF1">
    <property type="entry name" value="TUBULIN--TYROSINE LIGASE PBY1-RELATED"/>
    <property type="match status" value="1"/>
</dbReference>
<evidence type="ECO:0000256" key="1">
    <source>
        <dbReference type="SAM" id="MobiDB-lite"/>
    </source>
</evidence>
<keyword evidence="3" id="KW-1185">Reference proteome</keyword>
<dbReference type="PANTHER" id="PTHR47551">
    <property type="entry name" value="TUBULIN--TYROSINE LIGASE PBY1-RELATED"/>
    <property type="match status" value="1"/>
</dbReference>
<feature type="compositionally biased region" description="Acidic residues" evidence="1">
    <location>
        <begin position="183"/>
        <end position="203"/>
    </location>
</feature>
<evidence type="ECO:0000313" key="3">
    <source>
        <dbReference type="Proteomes" id="UP001583172"/>
    </source>
</evidence>
<name>A0ABR3VI19_HUMIN</name>
<dbReference type="InterPro" id="IPR027746">
    <property type="entry name" value="TTL"/>
</dbReference>
<organism evidence="2 3">
    <name type="scientific">Humicola insolens</name>
    <name type="common">Soft-rot fungus</name>
    <dbReference type="NCBI Taxonomy" id="85995"/>
    <lineage>
        <taxon>Eukaryota</taxon>
        <taxon>Fungi</taxon>
        <taxon>Dikarya</taxon>
        <taxon>Ascomycota</taxon>
        <taxon>Pezizomycotina</taxon>
        <taxon>Sordariomycetes</taxon>
        <taxon>Sordariomycetidae</taxon>
        <taxon>Sordariales</taxon>
        <taxon>Chaetomiaceae</taxon>
        <taxon>Mycothermus</taxon>
    </lineage>
</organism>
<dbReference type="SUPFAM" id="SSF56059">
    <property type="entry name" value="Glutathione synthetase ATP-binding domain-like"/>
    <property type="match status" value="1"/>
</dbReference>
<evidence type="ECO:0008006" key="4">
    <source>
        <dbReference type="Google" id="ProtNLM"/>
    </source>
</evidence>
<evidence type="ECO:0000313" key="2">
    <source>
        <dbReference type="EMBL" id="KAL1841318.1"/>
    </source>
</evidence>
<reference evidence="2 3" key="1">
    <citation type="journal article" date="2024" name="Commun. Biol.">
        <title>Comparative genomic analysis of thermophilic fungi reveals convergent evolutionary adaptations and gene losses.</title>
        <authorList>
            <person name="Steindorff A.S."/>
            <person name="Aguilar-Pontes M.V."/>
            <person name="Robinson A.J."/>
            <person name="Andreopoulos B."/>
            <person name="LaButti K."/>
            <person name="Kuo A."/>
            <person name="Mondo S."/>
            <person name="Riley R."/>
            <person name="Otillar R."/>
            <person name="Haridas S."/>
            <person name="Lipzen A."/>
            <person name="Grimwood J."/>
            <person name="Schmutz J."/>
            <person name="Clum A."/>
            <person name="Reid I.D."/>
            <person name="Moisan M.C."/>
            <person name="Butler G."/>
            <person name="Nguyen T.T.M."/>
            <person name="Dewar K."/>
            <person name="Conant G."/>
            <person name="Drula E."/>
            <person name="Henrissat B."/>
            <person name="Hansel C."/>
            <person name="Singer S."/>
            <person name="Hutchinson M.I."/>
            <person name="de Vries R.P."/>
            <person name="Natvig D.O."/>
            <person name="Powell A.J."/>
            <person name="Tsang A."/>
            <person name="Grigoriev I.V."/>
        </authorList>
    </citation>
    <scope>NUCLEOTIDE SEQUENCE [LARGE SCALE GENOMIC DNA]</scope>
    <source>
        <strain evidence="2 3">CBS 620.91</strain>
    </source>
</reference>
<feature type="compositionally biased region" description="Polar residues" evidence="1">
    <location>
        <begin position="220"/>
        <end position="233"/>
    </location>
</feature>
<comment type="caution">
    <text evidence="2">The sequence shown here is derived from an EMBL/GenBank/DDBJ whole genome shotgun (WGS) entry which is preliminary data.</text>
</comment>
<dbReference type="Proteomes" id="UP001583172">
    <property type="component" value="Unassembled WGS sequence"/>
</dbReference>
<dbReference type="Pfam" id="PF03133">
    <property type="entry name" value="TTL"/>
    <property type="match status" value="2"/>
</dbReference>
<dbReference type="EMBL" id="JAZGSY010000079">
    <property type="protein sequence ID" value="KAL1841318.1"/>
    <property type="molecule type" value="Genomic_DNA"/>
</dbReference>
<sequence>MATDNPQPMYAFINASAGWLNPHIARFLRQHAPDLVVVDDVDQIPDGAETVFQFCDGWALNRNFAVLNAARRGLINAYPSSDAVARKDFLSAVVQYWTAKRPESVLAGHVPHTVRLTLDYAEYVDEALAAADDLALLSSLEGNEGKPEGEREWWILKPALVDCGAGIRLFSTMDELAGHLELAENETDGEEDEDEEDEEEGVQDESGGTTPESGTEKYKPTTTAFSPTLSTPGLDTLDALVTTTGSLSLSRPQPPKTLRAKKPTYVFKAGGRIPSAQMRAFVAQRYMDRVALIEGRKWHVRAYAAVVGRMRVHVFGELLTLLAAEQYAPPWEDAKRPGGLLRASLTNTALQDADEVEKGRSMRDFWRDEEGPGEDGGAVPPDLFPQLGEGWKKRLFEQICGISAELFRAAAHTMADKFTVLDKCFELFAVDFLVDADGTAWLLECNETPAFYQQGVAGPMALRLMESLMCIVMEHMGIAQAGDPKNAELRARFVEVLNETERLGKSNITEILPE</sequence>
<proteinExistence type="predicted"/>